<organism evidence="6 7">
    <name type="scientific">Actinomyces johnsonii</name>
    <dbReference type="NCBI Taxonomy" id="544581"/>
    <lineage>
        <taxon>Bacteria</taxon>
        <taxon>Bacillati</taxon>
        <taxon>Actinomycetota</taxon>
        <taxon>Actinomycetes</taxon>
        <taxon>Actinomycetales</taxon>
        <taxon>Actinomycetaceae</taxon>
        <taxon>Actinomyces</taxon>
    </lineage>
</organism>
<name>A0A508A296_9ACTO</name>
<comment type="similarity">
    <text evidence="2">Belongs to the glycosyltransferase 2 family.</text>
</comment>
<dbReference type="GO" id="GO:0016757">
    <property type="term" value="F:glycosyltransferase activity"/>
    <property type="evidence" value="ECO:0007669"/>
    <property type="project" value="UniProtKB-KW"/>
</dbReference>
<evidence type="ECO:0000259" key="5">
    <source>
        <dbReference type="Pfam" id="PF00535"/>
    </source>
</evidence>
<dbReference type="Gene3D" id="3.90.550.10">
    <property type="entry name" value="Spore Coat Polysaccharide Biosynthesis Protein SpsA, Chain A"/>
    <property type="match status" value="1"/>
</dbReference>
<protein>
    <submittedName>
        <fullName evidence="6">Glycosyltransferase</fullName>
    </submittedName>
</protein>
<dbReference type="PANTHER" id="PTHR43179">
    <property type="entry name" value="RHAMNOSYLTRANSFERASE WBBL"/>
    <property type="match status" value="1"/>
</dbReference>
<accession>A0A508A296</accession>
<dbReference type="Pfam" id="PF00535">
    <property type="entry name" value="Glycos_transf_2"/>
    <property type="match status" value="1"/>
</dbReference>
<proteinExistence type="inferred from homology"/>
<dbReference type="EMBL" id="VICB01000008">
    <property type="protein sequence ID" value="TQD43417.1"/>
    <property type="molecule type" value="Genomic_DNA"/>
</dbReference>
<comment type="pathway">
    <text evidence="1">Cell wall biogenesis; cell wall polysaccharide biosynthesis.</text>
</comment>
<sequence length="293" mass="33466">MTVDILLPFYGDVVMMKEAVRSVLRQENSHWRLIVVDDGYPDDSIPGWFDALGDSRITYERNDKNLGANANYRKCLTYVENSLVQVMGADDIMLPNYVDWLIDTAERYPRAGVFQPGVVVIDEVGAQSNTLVEKVKRFYMPRGKAAQLLTGERFAVSVLRGDWLYFPSLAWRAETILGIGFREGYDVVQDLALVCDVAMSGRGLLYDPTVAFMYRRHSGSDSSWRALEGTRFNEERRFFLQMASEMRARGWRKAARVSRLHLSSRLHAGSLLPRAVRVNNRTGMRNLAYHIVR</sequence>
<dbReference type="PANTHER" id="PTHR43179:SF12">
    <property type="entry name" value="GALACTOFURANOSYLTRANSFERASE GLFT2"/>
    <property type="match status" value="1"/>
</dbReference>
<dbReference type="Proteomes" id="UP000319010">
    <property type="component" value="Unassembled WGS sequence"/>
</dbReference>
<comment type="caution">
    <text evidence="6">The sequence shown here is derived from an EMBL/GenBank/DDBJ whole genome shotgun (WGS) entry which is preliminary data.</text>
</comment>
<dbReference type="CDD" id="cd00761">
    <property type="entry name" value="Glyco_tranf_GTA_type"/>
    <property type="match status" value="1"/>
</dbReference>
<evidence type="ECO:0000256" key="3">
    <source>
        <dbReference type="ARBA" id="ARBA00022676"/>
    </source>
</evidence>
<evidence type="ECO:0000313" key="6">
    <source>
        <dbReference type="EMBL" id="TQD43417.1"/>
    </source>
</evidence>
<evidence type="ECO:0000256" key="1">
    <source>
        <dbReference type="ARBA" id="ARBA00004776"/>
    </source>
</evidence>
<reference evidence="6 7" key="1">
    <citation type="submission" date="2019-06" db="EMBL/GenBank/DDBJ databases">
        <title>Draft genome sequence of Actinomyces johnsonii CCUG 34287T.</title>
        <authorList>
            <person name="Salva-Serra F."/>
            <person name="Cardew S."/>
            <person name="Moore E."/>
        </authorList>
    </citation>
    <scope>NUCLEOTIDE SEQUENCE [LARGE SCALE GENOMIC DNA]</scope>
    <source>
        <strain evidence="6 7">CCUG 34287</strain>
    </source>
</reference>
<dbReference type="AlphaFoldDB" id="A0A508A296"/>
<dbReference type="InterPro" id="IPR001173">
    <property type="entry name" value="Glyco_trans_2-like"/>
</dbReference>
<gene>
    <name evidence="6" type="ORF">FK256_06885</name>
</gene>
<evidence type="ECO:0000313" key="7">
    <source>
        <dbReference type="Proteomes" id="UP000319010"/>
    </source>
</evidence>
<evidence type="ECO:0000256" key="2">
    <source>
        <dbReference type="ARBA" id="ARBA00006739"/>
    </source>
</evidence>
<keyword evidence="3" id="KW-0328">Glycosyltransferase</keyword>
<keyword evidence="4 6" id="KW-0808">Transferase</keyword>
<dbReference type="RefSeq" id="WP_141424216.1">
    <property type="nucleotide sequence ID" value="NZ_JASPFB010000001.1"/>
</dbReference>
<dbReference type="SUPFAM" id="SSF53448">
    <property type="entry name" value="Nucleotide-diphospho-sugar transferases"/>
    <property type="match status" value="1"/>
</dbReference>
<dbReference type="InterPro" id="IPR029044">
    <property type="entry name" value="Nucleotide-diphossugar_trans"/>
</dbReference>
<feature type="domain" description="Glycosyltransferase 2-like" evidence="5">
    <location>
        <begin position="5"/>
        <end position="132"/>
    </location>
</feature>
<evidence type="ECO:0000256" key="4">
    <source>
        <dbReference type="ARBA" id="ARBA00022679"/>
    </source>
</evidence>